<keyword evidence="1" id="KW-0472">Membrane</keyword>
<proteinExistence type="predicted"/>
<dbReference type="InterPro" id="IPR000160">
    <property type="entry name" value="GGDEF_dom"/>
</dbReference>
<feature type="transmembrane region" description="Helical" evidence="1">
    <location>
        <begin position="12"/>
        <end position="29"/>
    </location>
</feature>
<name>A0A021VWY6_9CELL</name>
<dbReference type="FunFam" id="3.20.20.450:FF:000001">
    <property type="entry name" value="Cyclic di-GMP phosphodiesterase yahA"/>
    <property type="match status" value="1"/>
</dbReference>
<dbReference type="InterPro" id="IPR043128">
    <property type="entry name" value="Rev_trsase/Diguanyl_cyclase"/>
</dbReference>
<dbReference type="InterPro" id="IPR029787">
    <property type="entry name" value="Nucleotide_cyclase"/>
</dbReference>
<dbReference type="Gene3D" id="3.20.20.450">
    <property type="entry name" value="EAL domain"/>
    <property type="match status" value="1"/>
</dbReference>
<dbReference type="InterPro" id="IPR001633">
    <property type="entry name" value="EAL_dom"/>
</dbReference>
<feature type="transmembrane region" description="Helical" evidence="1">
    <location>
        <begin position="94"/>
        <end position="114"/>
    </location>
</feature>
<feature type="transmembrane region" description="Helical" evidence="1">
    <location>
        <begin position="126"/>
        <end position="151"/>
    </location>
</feature>
<gene>
    <name evidence="4" type="ORF">N866_19430</name>
</gene>
<dbReference type="OrthoDB" id="23692at2"/>
<dbReference type="PANTHER" id="PTHR33121">
    <property type="entry name" value="CYCLIC DI-GMP PHOSPHODIESTERASE PDEF"/>
    <property type="match status" value="1"/>
</dbReference>
<dbReference type="EMBL" id="AXCW01000082">
    <property type="protein sequence ID" value="EYR63587.1"/>
    <property type="molecule type" value="Genomic_DNA"/>
</dbReference>
<keyword evidence="1" id="KW-0812">Transmembrane</keyword>
<sequence>MITRTAWSEVFASPYLAATLFLVVAAIVGELRPLVLTRNDQPAESLSTSAPFVLALVSIAGVGVAVTVQALASFVDDLIWRRDWRKSAFNTGQYVLSVLAARLVFCLISGEPFFGPPVAVGPSHILPLLAGGVAMVFVNRFLVAFVIALAARQPLRAVVAQDARFHAATHLVLLCVGGVAADVAEDGVAILALLAAPVAAVYLTTDAAIRHAHQAWHDSLTNLGNRDRLQQQLARAMGAGDRTGSPDAGPGLVLLDLDHFKDINDTLGHPVGDHLLKQVADRLRGAVDLEPCRLGGDEFAVVVDGGLDETLQVAQALLASLEQPMRIGDLELLVRASAGVAVAPTHGADAETLMKNADIALYHAKLERDRISAYSAEFDVNTVDRLQLLADLRTALDTDQLAVAYQPQVDLVTRRTVGVEALVRWNHPARGLVPPDDFIPLAENSGLIGELTTYVLDAALSSLAVWRASGHQDLLIAVNLSARQLSDLALPRSVQEVLARHDVPPSALILEVTETGILSDPARVDAVIAALREMGVAIAVDDYGTGHASLSYLKRLEIDELKVDRSFVSDMGSDHHDFVIVRSTIALARDLGLRVVAEGIEDENTAHTLRDLGCHVGQGFHLGRPTTARAVLERLDSERASPGVPTARSAPR</sequence>
<dbReference type="PANTHER" id="PTHR33121:SF70">
    <property type="entry name" value="SIGNALING PROTEIN YKOW"/>
    <property type="match status" value="1"/>
</dbReference>
<evidence type="ECO:0000256" key="1">
    <source>
        <dbReference type="SAM" id="Phobius"/>
    </source>
</evidence>
<dbReference type="PROSITE" id="PS50883">
    <property type="entry name" value="EAL"/>
    <property type="match status" value="1"/>
</dbReference>
<keyword evidence="5" id="KW-1185">Reference proteome</keyword>
<dbReference type="PROSITE" id="PS50887">
    <property type="entry name" value="GGDEF"/>
    <property type="match status" value="1"/>
</dbReference>
<dbReference type="SMART" id="SM00052">
    <property type="entry name" value="EAL"/>
    <property type="match status" value="1"/>
</dbReference>
<dbReference type="InterPro" id="IPR035919">
    <property type="entry name" value="EAL_sf"/>
</dbReference>
<dbReference type="Proteomes" id="UP000019753">
    <property type="component" value="Unassembled WGS sequence"/>
</dbReference>
<feature type="domain" description="GGDEF" evidence="3">
    <location>
        <begin position="248"/>
        <end position="376"/>
    </location>
</feature>
<evidence type="ECO:0000259" key="2">
    <source>
        <dbReference type="PROSITE" id="PS50883"/>
    </source>
</evidence>
<comment type="caution">
    <text evidence="4">The sequence shown here is derived from an EMBL/GenBank/DDBJ whole genome shotgun (WGS) entry which is preliminary data.</text>
</comment>
<reference evidence="4 5" key="1">
    <citation type="submission" date="2014-01" db="EMBL/GenBank/DDBJ databases">
        <title>Actinotalea ferrariae CF5-4.</title>
        <authorList>
            <person name="Chen F."/>
            <person name="Li Y."/>
            <person name="Wang G."/>
        </authorList>
    </citation>
    <scope>NUCLEOTIDE SEQUENCE [LARGE SCALE GENOMIC DNA]</scope>
    <source>
        <strain evidence="4 5">CF5-4</strain>
    </source>
</reference>
<evidence type="ECO:0000313" key="4">
    <source>
        <dbReference type="EMBL" id="EYR63587.1"/>
    </source>
</evidence>
<feature type="domain" description="EAL" evidence="2">
    <location>
        <begin position="385"/>
        <end position="639"/>
    </location>
</feature>
<dbReference type="RefSeq" id="WP_052022739.1">
    <property type="nucleotide sequence ID" value="NZ_AXCW01000082.1"/>
</dbReference>
<keyword evidence="1" id="KW-1133">Transmembrane helix</keyword>
<accession>A0A021VWY6</accession>
<dbReference type="CDD" id="cd01948">
    <property type="entry name" value="EAL"/>
    <property type="match status" value="1"/>
</dbReference>
<dbReference type="Pfam" id="PF00990">
    <property type="entry name" value="GGDEF"/>
    <property type="match status" value="1"/>
</dbReference>
<organism evidence="4 5">
    <name type="scientific">Actinotalea ferrariae CF5-4</name>
    <dbReference type="NCBI Taxonomy" id="948458"/>
    <lineage>
        <taxon>Bacteria</taxon>
        <taxon>Bacillati</taxon>
        <taxon>Actinomycetota</taxon>
        <taxon>Actinomycetes</taxon>
        <taxon>Micrococcales</taxon>
        <taxon>Cellulomonadaceae</taxon>
        <taxon>Actinotalea</taxon>
    </lineage>
</organism>
<dbReference type="Gene3D" id="3.30.70.270">
    <property type="match status" value="1"/>
</dbReference>
<dbReference type="SUPFAM" id="SSF55073">
    <property type="entry name" value="Nucleotide cyclase"/>
    <property type="match status" value="1"/>
</dbReference>
<dbReference type="SUPFAM" id="SSF141868">
    <property type="entry name" value="EAL domain-like"/>
    <property type="match status" value="1"/>
</dbReference>
<dbReference type="GO" id="GO:0071111">
    <property type="term" value="F:cyclic-guanylate-specific phosphodiesterase activity"/>
    <property type="evidence" value="ECO:0007669"/>
    <property type="project" value="InterPro"/>
</dbReference>
<dbReference type="NCBIfam" id="TIGR00254">
    <property type="entry name" value="GGDEF"/>
    <property type="match status" value="1"/>
</dbReference>
<evidence type="ECO:0000313" key="5">
    <source>
        <dbReference type="Proteomes" id="UP000019753"/>
    </source>
</evidence>
<dbReference type="CDD" id="cd01949">
    <property type="entry name" value="GGDEF"/>
    <property type="match status" value="1"/>
</dbReference>
<feature type="transmembrane region" description="Helical" evidence="1">
    <location>
        <begin position="49"/>
        <end position="74"/>
    </location>
</feature>
<dbReference type="Pfam" id="PF00563">
    <property type="entry name" value="EAL"/>
    <property type="match status" value="1"/>
</dbReference>
<protein>
    <submittedName>
        <fullName evidence="4">Diguanylate phosphodiesterase</fullName>
    </submittedName>
</protein>
<dbReference type="AlphaFoldDB" id="A0A021VWY6"/>
<evidence type="ECO:0000259" key="3">
    <source>
        <dbReference type="PROSITE" id="PS50887"/>
    </source>
</evidence>
<dbReference type="SMART" id="SM00267">
    <property type="entry name" value="GGDEF"/>
    <property type="match status" value="1"/>
</dbReference>
<dbReference type="InterPro" id="IPR050706">
    <property type="entry name" value="Cyclic-di-GMP_PDE-like"/>
</dbReference>